<proteinExistence type="predicted"/>
<dbReference type="RefSeq" id="WP_167441281.1">
    <property type="nucleotide sequence ID" value="NZ_CP048050.1"/>
</dbReference>
<evidence type="ECO:0000313" key="3">
    <source>
        <dbReference type="Proteomes" id="UP000503164"/>
    </source>
</evidence>
<dbReference type="EMBL" id="CP048050">
    <property type="protein sequence ID" value="QIS46513.1"/>
    <property type="molecule type" value="Genomic_DNA"/>
</dbReference>
<gene>
    <name evidence="2" type="ORF">GW570_15160</name>
</gene>
<reference evidence="2 3" key="1">
    <citation type="journal article" date="2020" name="Mol. Plant Pathol.">
        <title>Plasmid composition and the chpG gene determine the virulence level of Clavibacter capsici natural isolates in pepper.</title>
        <authorList>
            <person name="Hwang I.S."/>
            <person name="Lee H.M."/>
            <person name="Oh E.J."/>
            <person name="Lee S."/>
            <person name="Heu S."/>
            <person name="Oh C.S."/>
        </authorList>
    </citation>
    <scope>NUCLEOTIDE SEQUENCE [LARGE SCALE GENOMIC DNA]</scope>
    <source>
        <strain evidence="2 3">1101</strain>
    </source>
</reference>
<protein>
    <submittedName>
        <fullName evidence="2">Uncharacterized protein</fullName>
    </submittedName>
</protein>
<geneLocation type="plasmid" evidence="2 3">
    <name>pCM2_1101</name>
</geneLocation>
<keyword evidence="2" id="KW-0614">Plasmid</keyword>
<keyword evidence="3" id="KW-1185">Reference proteome</keyword>
<dbReference type="Proteomes" id="UP000503164">
    <property type="component" value="Plasmid pCM2_1101"/>
</dbReference>
<feature type="region of interest" description="Disordered" evidence="1">
    <location>
        <begin position="1"/>
        <end position="21"/>
    </location>
</feature>
<dbReference type="AlphaFoldDB" id="A0AAE7CD60"/>
<sequence length="52" mass="5931">MTNRDGSLQERIASGKAEPISERERAQLEELYRIYESRFGEQLDNKAASKTG</sequence>
<accession>A0AAE7CD60</accession>
<evidence type="ECO:0000313" key="2">
    <source>
        <dbReference type="EMBL" id="QIS46513.1"/>
    </source>
</evidence>
<name>A0AAE7CD60_9MICO</name>
<evidence type="ECO:0000256" key="1">
    <source>
        <dbReference type="SAM" id="MobiDB-lite"/>
    </source>
</evidence>
<organism evidence="2 3">
    <name type="scientific">Clavibacter capsici</name>
    <dbReference type="NCBI Taxonomy" id="1874630"/>
    <lineage>
        <taxon>Bacteria</taxon>
        <taxon>Bacillati</taxon>
        <taxon>Actinomycetota</taxon>
        <taxon>Actinomycetes</taxon>
        <taxon>Micrococcales</taxon>
        <taxon>Microbacteriaceae</taxon>
        <taxon>Clavibacter</taxon>
    </lineage>
</organism>